<sequence>MAPSIDHSDELFDTDDIKRSDFGSKKSTDTTASASKDLSNIEKGNGEAVITTDPDELKSKIGSKKSITTVGSSTLAPTDTLSSNVGSISKDPTKKSYTPLRKNTFRLASTFSLTDSVGSVMTFRGFERVNAWRMLTLEAEIADLEKRLEQLEKEDAGLVMQTSFWEKQAYRNHGLREEEMEKLGVLLDMKLERYYDAIFRSTQIRDLQAPAPVQRTREKEVVLRSLSAIFALLFLVTAIVVLYFIDKPVARVGALCGFTIAFAIALITLTTAKRHEVFVATAAYAAVLVVFISGNLANTNYVNNAYYPYGPPVAANTIVPAQTIVQVQTQTVTMGSEIVTATATATVTAIQTAVTSVYPTTCAPSTFCAATASPSATSAAAKHGFQALPLGGQAGVGVLLAIVGIISLSWLTSLLVGGFGCFV</sequence>
<keyword evidence="3" id="KW-1133">Transmembrane helix</keyword>
<protein>
    <recommendedName>
        <fullName evidence="4">DUF6594 domain-containing protein</fullName>
    </recommendedName>
</protein>
<dbReference type="EMBL" id="ML977313">
    <property type="protein sequence ID" value="KAF2120818.1"/>
    <property type="molecule type" value="Genomic_DNA"/>
</dbReference>
<feature type="coiled-coil region" evidence="1">
    <location>
        <begin position="134"/>
        <end position="161"/>
    </location>
</feature>
<gene>
    <name evidence="5" type="ORF">BDV96DRAFT_595227</name>
</gene>
<evidence type="ECO:0000259" key="4">
    <source>
        <dbReference type="Pfam" id="PF20237"/>
    </source>
</evidence>
<dbReference type="PANTHER" id="PTHR34502">
    <property type="entry name" value="DUF6594 DOMAIN-CONTAINING PROTEIN-RELATED"/>
    <property type="match status" value="1"/>
</dbReference>
<name>A0A6A5ZRD2_9PLEO</name>
<dbReference type="OrthoDB" id="3533814at2759"/>
<feature type="domain" description="DUF6594" evidence="4">
    <location>
        <begin position="116"/>
        <end position="212"/>
    </location>
</feature>
<dbReference type="Proteomes" id="UP000799770">
    <property type="component" value="Unassembled WGS sequence"/>
</dbReference>
<reference evidence="5" key="1">
    <citation type="journal article" date="2020" name="Stud. Mycol.">
        <title>101 Dothideomycetes genomes: a test case for predicting lifestyles and emergence of pathogens.</title>
        <authorList>
            <person name="Haridas S."/>
            <person name="Albert R."/>
            <person name="Binder M."/>
            <person name="Bloem J."/>
            <person name="Labutti K."/>
            <person name="Salamov A."/>
            <person name="Andreopoulos B."/>
            <person name="Baker S."/>
            <person name="Barry K."/>
            <person name="Bills G."/>
            <person name="Bluhm B."/>
            <person name="Cannon C."/>
            <person name="Castanera R."/>
            <person name="Culley D."/>
            <person name="Daum C."/>
            <person name="Ezra D."/>
            <person name="Gonzalez J."/>
            <person name="Henrissat B."/>
            <person name="Kuo A."/>
            <person name="Liang C."/>
            <person name="Lipzen A."/>
            <person name="Lutzoni F."/>
            <person name="Magnuson J."/>
            <person name="Mondo S."/>
            <person name="Nolan M."/>
            <person name="Ohm R."/>
            <person name="Pangilinan J."/>
            <person name="Park H.-J."/>
            <person name="Ramirez L."/>
            <person name="Alfaro M."/>
            <person name="Sun H."/>
            <person name="Tritt A."/>
            <person name="Yoshinaga Y."/>
            <person name="Zwiers L.-H."/>
            <person name="Turgeon B."/>
            <person name="Goodwin S."/>
            <person name="Spatafora J."/>
            <person name="Crous P."/>
            <person name="Grigoriev I."/>
        </authorList>
    </citation>
    <scope>NUCLEOTIDE SEQUENCE</scope>
    <source>
        <strain evidence="5">CBS 627.86</strain>
    </source>
</reference>
<evidence type="ECO:0000256" key="3">
    <source>
        <dbReference type="SAM" id="Phobius"/>
    </source>
</evidence>
<dbReference type="InterPro" id="IPR046529">
    <property type="entry name" value="DUF6594"/>
</dbReference>
<feature type="region of interest" description="Disordered" evidence="2">
    <location>
        <begin position="1"/>
        <end position="54"/>
    </location>
</feature>
<feature type="compositionally biased region" description="Basic and acidic residues" evidence="2">
    <location>
        <begin position="1"/>
        <end position="28"/>
    </location>
</feature>
<dbReference type="Pfam" id="PF20237">
    <property type="entry name" value="DUF6594"/>
    <property type="match status" value="2"/>
</dbReference>
<evidence type="ECO:0000256" key="1">
    <source>
        <dbReference type="SAM" id="Coils"/>
    </source>
</evidence>
<feature type="transmembrane region" description="Helical" evidence="3">
    <location>
        <begin position="251"/>
        <end position="270"/>
    </location>
</feature>
<accession>A0A6A5ZRD2</accession>
<keyword evidence="3" id="KW-0472">Membrane</keyword>
<dbReference type="AlphaFoldDB" id="A0A6A5ZRD2"/>
<keyword evidence="1" id="KW-0175">Coiled coil</keyword>
<feature type="domain" description="DUF6594" evidence="4">
    <location>
        <begin position="221"/>
        <end position="289"/>
    </location>
</feature>
<keyword evidence="6" id="KW-1185">Reference proteome</keyword>
<evidence type="ECO:0000256" key="2">
    <source>
        <dbReference type="SAM" id="MobiDB-lite"/>
    </source>
</evidence>
<feature type="transmembrane region" description="Helical" evidence="3">
    <location>
        <begin position="221"/>
        <end position="245"/>
    </location>
</feature>
<organism evidence="5 6">
    <name type="scientific">Lophiotrema nucula</name>
    <dbReference type="NCBI Taxonomy" id="690887"/>
    <lineage>
        <taxon>Eukaryota</taxon>
        <taxon>Fungi</taxon>
        <taxon>Dikarya</taxon>
        <taxon>Ascomycota</taxon>
        <taxon>Pezizomycotina</taxon>
        <taxon>Dothideomycetes</taxon>
        <taxon>Pleosporomycetidae</taxon>
        <taxon>Pleosporales</taxon>
        <taxon>Lophiotremataceae</taxon>
        <taxon>Lophiotrema</taxon>
    </lineage>
</organism>
<feature type="transmembrane region" description="Helical" evidence="3">
    <location>
        <begin position="398"/>
        <end position="422"/>
    </location>
</feature>
<keyword evidence="3" id="KW-0812">Transmembrane</keyword>
<feature type="transmembrane region" description="Helical" evidence="3">
    <location>
        <begin position="277"/>
        <end position="297"/>
    </location>
</feature>
<evidence type="ECO:0000313" key="5">
    <source>
        <dbReference type="EMBL" id="KAF2120818.1"/>
    </source>
</evidence>
<dbReference type="PANTHER" id="PTHR34502:SF5">
    <property type="entry name" value="DUF6594 DOMAIN-CONTAINING PROTEIN"/>
    <property type="match status" value="1"/>
</dbReference>
<proteinExistence type="predicted"/>
<evidence type="ECO:0000313" key="6">
    <source>
        <dbReference type="Proteomes" id="UP000799770"/>
    </source>
</evidence>